<evidence type="ECO:0000313" key="2">
    <source>
        <dbReference type="Proteomes" id="UP000078486"/>
    </source>
</evidence>
<organism evidence="1 2">
    <name type="scientific">Termitidicoccus mucosus</name>
    <dbReference type="NCBI Taxonomy" id="1184151"/>
    <lineage>
        <taxon>Bacteria</taxon>
        <taxon>Pseudomonadati</taxon>
        <taxon>Verrucomicrobiota</taxon>
        <taxon>Opitutia</taxon>
        <taxon>Opitutales</taxon>
        <taxon>Opitutaceae</taxon>
        <taxon>Termitidicoccus</taxon>
    </lineage>
</organism>
<accession>A0A178IG72</accession>
<dbReference type="STRING" id="1184151.AW736_15100"/>
<sequence length="173" mass="19539">MSEEKKNLICAALARDLETIRNVMRQGGMNRNVDPAIRRANLDARRRQFESDLREPLGDEVFEALVYYRDTKPCRELAGSISEQMKESGCELDAEDVDKMVRLFKDNGVMLANEHIRSRAPGIAKASARMLSAKEEVIIKEAGDFLSPRQMDVLKQIWSGLTGNEGRQVANKK</sequence>
<name>A0A178IG72_9BACT</name>
<dbReference type="AlphaFoldDB" id="A0A178IG72"/>
<dbReference type="Proteomes" id="UP000078486">
    <property type="component" value="Unassembled WGS sequence"/>
</dbReference>
<protein>
    <submittedName>
        <fullName evidence="1">Uncharacterized protein</fullName>
    </submittedName>
</protein>
<reference evidence="1 2" key="1">
    <citation type="submission" date="2016-01" db="EMBL/GenBank/DDBJ databases">
        <title>High potential of lignocellulose degradation of a new Verrucomicrobia species.</title>
        <authorList>
            <person name="Wang Y."/>
            <person name="Shi Y."/>
            <person name="Qiu Z."/>
            <person name="Liu S."/>
            <person name="Yang H."/>
        </authorList>
    </citation>
    <scope>NUCLEOTIDE SEQUENCE [LARGE SCALE GENOMIC DNA]</scope>
    <source>
        <strain evidence="1 2">TSB47</strain>
    </source>
</reference>
<proteinExistence type="predicted"/>
<evidence type="ECO:0000313" key="1">
    <source>
        <dbReference type="EMBL" id="OAM89023.1"/>
    </source>
</evidence>
<dbReference type="EMBL" id="LRRQ01000108">
    <property type="protein sequence ID" value="OAM89023.1"/>
    <property type="molecule type" value="Genomic_DNA"/>
</dbReference>
<keyword evidence="2" id="KW-1185">Reference proteome</keyword>
<comment type="caution">
    <text evidence="1">The sequence shown here is derived from an EMBL/GenBank/DDBJ whole genome shotgun (WGS) entry which is preliminary data.</text>
</comment>
<gene>
    <name evidence="1" type="ORF">AW736_15100</name>
</gene>